<proteinExistence type="inferred from homology"/>
<comment type="caution">
    <text evidence="6">The sequence shown here is derived from an EMBL/GenBank/DDBJ whole genome shotgun (WGS) entry which is preliminary data.</text>
</comment>
<dbReference type="InterPro" id="IPR011009">
    <property type="entry name" value="Kinase-like_dom_sf"/>
</dbReference>
<evidence type="ECO:0000256" key="3">
    <source>
        <dbReference type="PROSITE-ProRule" id="PRU10141"/>
    </source>
</evidence>
<gene>
    <name evidence="6" type="ORF">EZS28_019466</name>
</gene>
<comment type="similarity">
    <text evidence="4">Belongs to the protein kinase superfamily.</text>
</comment>
<dbReference type="Gene3D" id="1.10.510.10">
    <property type="entry name" value="Transferase(Phosphotransferase) domain 1"/>
    <property type="match status" value="1"/>
</dbReference>
<dbReference type="AlphaFoldDB" id="A0A5J4VQR9"/>
<keyword evidence="4" id="KW-0723">Serine/threonine-protein kinase</keyword>
<evidence type="ECO:0000259" key="5">
    <source>
        <dbReference type="PROSITE" id="PS50011"/>
    </source>
</evidence>
<sequence length="315" mass="35733">MEESNFLRQNGYLVLKSIGHGTFGNVFLIQNPELNIVVAKMMHNEDFDENEWNVGQVLAQEPPQICPFFIRNITKKQINMYTIIFMEYANLESVYDLIDTDKDLPIPMVRVIMKQILQGLSYIHSKGIIHRDIKPSNVLLHNPSGTERVILKIADFGSAITQKNLGESMLMDSVGAIAYAAPEFQTLDNNQQAMADEKLDIWSLGLLFYRLLTHSFPFNPNSQIESQKFFDKKQLVRDSSIKNSESWDLLTHMLSFNRKTRISASDALKHPFFTGQKAMAEISESSLLNAQYARQSKLGGNKSVTVFDTDSSGEI</sequence>
<name>A0A5J4VQR9_9EUKA</name>
<reference evidence="6 7" key="1">
    <citation type="submission" date="2019-03" db="EMBL/GenBank/DDBJ databases">
        <title>Single cell metagenomics reveals metabolic interactions within the superorganism composed of flagellate Streblomastix strix and complex community of Bacteroidetes bacteria on its surface.</title>
        <authorList>
            <person name="Treitli S.C."/>
            <person name="Kolisko M."/>
            <person name="Husnik F."/>
            <person name="Keeling P."/>
            <person name="Hampl V."/>
        </authorList>
    </citation>
    <scope>NUCLEOTIDE SEQUENCE [LARGE SCALE GENOMIC DNA]</scope>
    <source>
        <strain evidence="6">ST1C</strain>
    </source>
</reference>
<dbReference type="CDD" id="cd14014">
    <property type="entry name" value="STKc_PknB_like"/>
    <property type="match status" value="1"/>
</dbReference>
<dbReference type="GO" id="GO:0004674">
    <property type="term" value="F:protein serine/threonine kinase activity"/>
    <property type="evidence" value="ECO:0007669"/>
    <property type="project" value="UniProtKB-KW"/>
</dbReference>
<dbReference type="GO" id="GO:0005524">
    <property type="term" value="F:ATP binding"/>
    <property type="evidence" value="ECO:0007669"/>
    <property type="project" value="UniProtKB-UniRule"/>
</dbReference>
<evidence type="ECO:0000256" key="1">
    <source>
        <dbReference type="ARBA" id="ARBA00022741"/>
    </source>
</evidence>
<dbReference type="InterPro" id="IPR017441">
    <property type="entry name" value="Protein_kinase_ATP_BS"/>
</dbReference>
<protein>
    <submittedName>
        <fullName evidence="6">Putative CAMK protein kinase</fullName>
    </submittedName>
</protein>
<keyword evidence="2 3" id="KW-0067">ATP-binding</keyword>
<feature type="binding site" evidence="3">
    <location>
        <position position="40"/>
    </location>
    <ligand>
        <name>ATP</name>
        <dbReference type="ChEBI" id="CHEBI:30616"/>
    </ligand>
</feature>
<feature type="domain" description="Protein kinase" evidence="5">
    <location>
        <begin position="12"/>
        <end position="273"/>
    </location>
</feature>
<dbReference type="InterPro" id="IPR008271">
    <property type="entry name" value="Ser/Thr_kinase_AS"/>
</dbReference>
<dbReference type="GO" id="GO:0005737">
    <property type="term" value="C:cytoplasm"/>
    <property type="evidence" value="ECO:0007669"/>
    <property type="project" value="TreeGrafter"/>
</dbReference>
<dbReference type="InterPro" id="IPR045269">
    <property type="entry name" value="Atg1-like"/>
</dbReference>
<dbReference type="EMBL" id="SNRW01005470">
    <property type="protein sequence ID" value="KAA6385007.1"/>
    <property type="molecule type" value="Genomic_DNA"/>
</dbReference>
<keyword evidence="1 3" id="KW-0547">Nucleotide-binding</keyword>
<accession>A0A5J4VQR9</accession>
<dbReference type="GO" id="GO:0010506">
    <property type="term" value="P:regulation of autophagy"/>
    <property type="evidence" value="ECO:0007669"/>
    <property type="project" value="InterPro"/>
</dbReference>
<dbReference type="OrthoDB" id="539158at2759"/>
<evidence type="ECO:0000256" key="2">
    <source>
        <dbReference type="ARBA" id="ARBA00022840"/>
    </source>
</evidence>
<dbReference type="SMART" id="SM00220">
    <property type="entry name" value="S_TKc"/>
    <property type="match status" value="1"/>
</dbReference>
<dbReference type="InterPro" id="IPR000719">
    <property type="entry name" value="Prot_kinase_dom"/>
</dbReference>
<dbReference type="PROSITE" id="PS00108">
    <property type="entry name" value="PROTEIN_KINASE_ST"/>
    <property type="match status" value="1"/>
</dbReference>
<dbReference type="PANTHER" id="PTHR24348">
    <property type="entry name" value="SERINE/THREONINE-PROTEIN KINASE UNC-51-RELATED"/>
    <property type="match status" value="1"/>
</dbReference>
<keyword evidence="6" id="KW-0418">Kinase</keyword>
<organism evidence="6 7">
    <name type="scientific">Streblomastix strix</name>
    <dbReference type="NCBI Taxonomy" id="222440"/>
    <lineage>
        <taxon>Eukaryota</taxon>
        <taxon>Metamonada</taxon>
        <taxon>Preaxostyla</taxon>
        <taxon>Oxymonadida</taxon>
        <taxon>Streblomastigidae</taxon>
        <taxon>Streblomastix</taxon>
    </lineage>
</organism>
<evidence type="ECO:0000313" key="7">
    <source>
        <dbReference type="Proteomes" id="UP000324800"/>
    </source>
</evidence>
<keyword evidence="6" id="KW-0808">Transferase</keyword>
<dbReference type="Pfam" id="PF00069">
    <property type="entry name" value="Pkinase"/>
    <property type="match status" value="1"/>
</dbReference>
<evidence type="ECO:0000256" key="4">
    <source>
        <dbReference type="RuleBase" id="RU000304"/>
    </source>
</evidence>
<dbReference type="PROSITE" id="PS00107">
    <property type="entry name" value="PROTEIN_KINASE_ATP"/>
    <property type="match status" value="1"/>
</dbReference>
<dbReference type="SUPFAM" id="SSF56112">
    <property type="entry name" value="Protein kinase-like (PK-like)"/>
    <property type="match status" value="1"/>
</dbReference>
<dbReference type="PROSITE" id="PS50011">
    <property type="entry name" value="PROTEIN_KINASE_DOM"/>
    <property type="match status" value="1"/>
</dbReference>
<evidence type="ECO:0000313" key="6">
    <source>
        <dbReference type="EMBL" id="KAA6385007.1"/>
    </source>
</evidence>
<dbReference type="Proteomes" id="UP000324800">
    <property type="component" value="Unassembled WGS sequence"/>
</dbReference>